<dbReference type="RefSeq" id="WP_096464489.1">
    <property type="nucleotide sequence ID" value="NZ_AP017312.1"/>
</dbReference>
<dbReference type="Proteomes" id="UP000217696">
    <property type="component" value="Chromosome"/>
</dbReference>
<reference evidence="1 2" key="1">
    <citation type="submission" date="2015-12" db="EMBL/GenBank/DDBJ databases">
        <title>Genome sequence of Aneurinibacillus soli.</title>
        <authorList>
            <person name="Lee J.S."/>
            <person name="Lee K.C."/>
            <person name="Kim K.K."/>
            <person name="Lee B.W."/>
        </authorList>
    </citation>
    <scope>NUCLEOTIDE SEQUENCE [LARGE SCALE GENOMIC DNA]</scope>
    <source>
        <strain evidence="1 2">CB4</strain>
    </source>
</reference>
<protein>
    <submittedName>
        <fullName evidence="1">Putative zinc ribbon domain protein</fullName>
    </submittedName>
</protein>
<evidence type="ECO:0000313" key="2">
    <source>
        <dbReference type="Proteomes" id="UP000217696"/>
    </source>
</evidence>
<dbReference type="Gene3D" id="1.10.287.1490">
    <property type="match status" value="1"/>
</dbReference>
<accession>A0A0U5B1U6</accession>
<organism evidence="1 2">
    <name type="scientific">Aneurinibacillus soli</name>
    <dbReference type="NCBI Taxonomy" id="1500254"/>
    <lineage>
        <taxon>Bacteria</taxon>
        <taxon>Bacillati</taxon>
        <taxon>Bacillota</taxon>
        <taxon>Bacilli</taxon>
        <taxon>Bacillales</taxon>
        <taxon>Paenibacillaceae</taxon>
        <taxon>Aneurinibacillus group</taxon>
        <taxon>Aneurinibacillus</taxon>
    </lineage>
</organism>
<sequence>MKEARSLLIWNRVRQECSRIEEKLALLKAEERELMERRRAAEQKITSIGTPSDDDIDGKINLALAQQELWLVNKDEERFFERRFTEESSLREKKREKEAEAKRYKAALSADTLALYHRVIDLIPDNPVVEVRRRSCMGCYLPLSAAQMEEWERGRRLIVCGECGRILV</sequence>
<dbReference type="AlphaFoldDB" id="A0A0U5B1U6"/>
<dbReference type="OrthoDB" id="9795058at2"/>
<dbReference type="KEGG" id="asoc:CB4_01448"/>
<dbReference type="EMBL" id="AP017312">
    <property type="protein sequence ID" value="BAU27279.1"/>
    <property type="molecule type" value="Genomic_DNA"/>
</dbReference>
<proteinExistence type="predicted"/>
<name>A0A0U5B1U6_9BACL</name>
<keyword evidence="2" id="KW-1185">Reference proteome</keyword>
<gene>
    <name evidence="1" type="ORF">CB4_01448</name>
</gene>
<evidence type="ECO:0000313" key="1">
    <source>
        <dbReference type="EMBL" id="BAU27279.1"/>
    </source>
</evidence>